<dbReference type="Pfam" id="PF22939">
    <property type="entry name" value="WHD_GPIID"/>
    <property type="match status" value="1"/>
</dbReference>
<gene>
    <name evidence="2" type="ORF">VMCG_01781</name>
</gene>
<feature type="domain" description="GPI inositol-deacylase winged helix" evidence="1">
    <location>
        <begin position="14"/>
        <end position="94"/>
    </location>
</feature>
<evidence type="ECO:0000259" key="1">
    <source>
        <dbReference type="Pfam" id="PF22939"/>
    </source>
</evidence>
<dbReference type="InterPro" id="IPR054471">
    <property type="entry name" value="GPIID_WHD"/>
</dbReference>
<sequence length="470" mass="52721">MRRLRSQEDTDAGLAENILLWVTLAKRPLLVSELQHALALNLNEDDDSDDDARQISDDQLADRDSILSVCAGLVAITSTELVQFVHYTVQEHFKNCWKDEFPQGPTTIMQTCAKYLMLYSHAQTIPDDAWTKKNTLHFERARAASPLTGYARKFLVEHTRELPEFAPVRVLAELLDYTAALSFSKQAIILPFGAEDFEIVKPVEPAWGSRRPPFYSNSAPVLAARYGIRQVLEHFAKDGRALCSLDQNKLSPLAAAVWAGSYDEANMLLSHSSNYWIEPLREDIFQFLVRMDSPSSPGVSVLAGNLIGQITFQSATERDTHPPIRNPQWPPYTIDPRGGIYLLRAVLLEGKRWETCLFGDILPHLREAIDAQDNEGRTMLMLSLALGWTRIIHTVIRCEPDLSIRDKRGRTAIFYAVMDLDDSGIDPGAIADYEPTDKSESLKLLARLKADVNAQDSNGRTALSFVEDHG</sequence>
<proteinExistence type="predicted"/>
<dbReference type="STRING" id="356882.A0A423X3E3"/>
<dbReference type="Proteomes" id="UP000283895">
    <property type="component" value="Unassembled WGS sequence"/>
</dbReference>
<dbReference type="PANTHER" id="PTHR10039">
    <property type="entry name" value="AMELOGENIN"/>
    <property type="match status" value="1"/>
</dbReference>
<organism evidence="2 3">
    <name type="scientific">Cytospora schulzeri</name>
    <dbReference type="NCBI Taxonomy" id="448051"/>
    <lineage>
        <taxon>Eukaryota</taxon>
        <taxon>Fungi</taxon>
        <taxon>Dikarya</taxon>
        <taxon>Ascomycota</taxon>
        <taxon>Pezizomycotina</taxon>
        <taxon>Sordariomycetes</taxon>
        <taxon>Sordariomycetidae</taxon>
        <taxon>Diaporthales</taxon>
        <taxon>Cytosporaceae</taxon>
        <taxon>Cytospora</taxon>
    </lineage>
</organism>
<name>A0A423X3E3_9PEZI</name>
<dbReference type="InterPro" id="IPR036770">
    <property type="entry name" value="Ankyrin_rpt-contain_sf"/>
</dbReference>
<protein>
    <recommendedName>
        <fullName evidence="1">GPI inositol-deacylase winged helix domain-containing protein</fullName>
    </recommendedName>
</protein>
<evidence type="ECO:0000313" key="3">
    <source>
        <dbReference type="Proteomes" id="UP000283895"/>
    </source>
</evidence>
<keyword evidence="3" id="KW-1185">Reference proteome</keyword>
<reference evidence="2 3" key="1">
    <citation type="submission" date="2015-09" db="EMBL/GenBank/DDBJ databases">
        <title>Host preference determinants of Valsa canker pathogens revealed by comparative genomics.</title>
        <authorList>
            <person name="Yin Z."/>
            <person name="Huang L."/>
        </authorList>
    </citation>
    <scope>NUCLEOTIDE SEQUENCE [LARGE SCALE GENOMIC DNA]</scope>
    <source>
        <strain evidence="2 3">03-1</strain>
    </source>
</reference>
<comment type="caution">
    <text evidence="2">The sequence shown here is derived from an EMBL/GenBank/DDBJ whole genome shotgun (WGS) entry which is preliminary data.</text>
</comment>
<evidence type="ECO:0000313" key="2">
    <source>
        <dbReference type="EMBL" id="ROW10340.1"/>
    </source>
</evidence>
<dbReference type="Gene3D" id="1.25.40.20">
    <property type="entry name" value="Ankyrin repeat-containing domain"/>
    <property type="match status" value="1"/>
</dbReference>
<dbReference type="SUPFAM" id="SSF48403">
    <property type="entry name" value="Ankyrin repeat"/>
    <property type="match status" value="1"/>
</dbReference>
<dbReference type="PANTHER" id="PTHR10039:SF15">
    <property type="entry name" value="NACHT DOMAIN-CONTAINING PROTEIN"/>
    <property type="match status" value="1"/>
</dbReference>
<dbReference type="AlphaFoldDB" id="A0A423X3E3"/>
<dbReference type="OrthoDB" id="7464126at2759"/>
<dbReference type="EMBL" id="LKEA01000003">
    <property type="protein sequence ID" value="ROW10340.1"/>
    <property type="molecule type" value="Genomic_DNA"/>
</dbReference>
<accession>A0A423X3E3</accession>